<dbReference type="EMBL" id="MLFT02000362">
    <property type="protein sequence ID" value="PHT27609.1"/>
    <property type="molecule type" value="Genomic_DNA"/>
</dbReference>
<accession>A0A2G2V3S5</accession>
<dbReference type="GO" id="GO:0045332">
    <property type="term" value="P:phospholipid translocation"/>
    <property type="evidence" value="ECO:0007669"/>
    <property type="project" value="TreeGrafter"/>
</dbReference>
<evidence type="ECO:0000256" key="2">
    <source>
        <dbReference type="ARBA" id="ARBA00022448"/>
    </source>
</evidence>
<evidence type="ECO:0000256" key="1">
    <source>
        <dbReference type="ARBA" id="ARBA00004308"/>
    </source>
</evidence>
<comment type="subcellular location">
    <subcellularLocation>
        <location evidence="1">Endomembrane system</location>
    </subcellularLocation>
</comment>
<dbReference type="InterPro" id="IPR023214">
    <property type="entry name" value="HAD_sf"/>
</dbReference>
<keyword evidence="4" id="KW-1185">Reference proteome</keyword>
<dbReference type="GO" id="GO:0000139">
    <property type="term" value="C:Golgi membrane"/>
    <property type="evidence" value="ECO:0007669"/>
    <property type="project" value="GOC"/>
</dbReference>
<organism evidence="3 4">
    <name type="scientific">Capsicum baccatum</name>
    <name type="common">Peruvian pepper</name>
    <dbReference type="NCBI Taxonomy" id="33114"/>
    <lineage>
        <taxon>Eukaryota</taxon>
        <taxon>Viridiplantae</taxon>
        <taxon>Streptophyta</taxon>
        <taxon>Embryophyta</taxon>
        <taxon>Tracheophyta</taxon>
        <taxon>Spermatophyta</taxon>
        <taxon>Magnoliopsida</taxon>
        <taxon>eudicotyledons</taxon>
        <taxon>Gunneridae</taxon>
        <taxon>Pentapetalae</taxon>
        <taxon>asterids</taxon>
        <taxon>lamiids</taxon>
        <taxon>Solanales</taxon>
        <taxon>Solanaceae</taxon>
        <taxon>Solanoideae</taxon>
        <taxon>Capsiceae</taxon>
        <taxon>Capsicum</taxon>
    </lineage>
</organism>
<dbReference type="GO" id="GO:0005802">
    <property type="term" value="C:trans-Golgi network"/>
    <property type="evidence" value="ECO:0007669"/>
    <property type="project" value="TreeGrafter"/>
</dbReference>
<comment type="caution">
    <text evidence="3">The sequence shown here is derived from an EMBL/GenBank/DDBJ whole genome shotgun (WGS) entry which is preliminary data.</text>
</comment>
<dbReference type="OrthoDB" id="377733at2759"/>
<gene>
    <name evidence="3" type="ORF">CQW23_32788</name>
</gene>
<dbReference type="Gene3D" id="3.40.50.1000">
    <property type="entry name" value="HAD superfamily/HAD-like"/>
    <property type="match status" value="1"/>
</dbReference>
<reference evidence="3 4" key="1">
    <citation type="journal article" date="2017" name="Genome Biol.">
        <title>New reference genome sequences of hot pepper reveal the massive evolution of plant disease-resistance genes by retroduplication.</title>
        <authorList>
            <person name="Kim S."/>
            <person name="Park J."/>
            <person name="Yeom S.I."/>
            <person name="Kim Y.M."/>
            <person name="Seo E."/>
            <person name="Kim K.T."/>
            <person name="Kim M.S."/>
            <person name="Lee J.M."/>
            <person name="Cheong K."/>
            <person name="Shin H.S."/>
            <person name="Kim S.B."/>
            <person name="Han K."/>
            <person name="Lee J."/>
            <person name="Park M."/>
            <person name="Lee H.A."/>
            <person name="Lee H.Y."/>
            <person name="Lee Y."/>
            <person name="Oh S."/>
            <person name="Lee J.H."/>
            <person name="Choi E."/>
            <person name="Choi E."/>
            <person name="Lee S.E."/>
            <person name="Jeon J."/>
            <person name="Kim H."/>
            <person name="Choi G."/>
            <person name="Song H."/>
            <person name="Lee J."/>
            <person name="Lee S.C."/>
            <person name="Kwon J.K."/>
            <person name="Lee H.Y."/>
            <person name="Koo N."/>
            <person name="Hong Y."/>
            <person name="Kim R.W."/>
            <person name="Kang W.H."/>
            <person name="Huh J.H."/>
            <person name="Kang B.C."/>
            <person name="Yang T.J."/>
            <person name="Lee Y.H."/>
            <person name="Bennetzen J.L."/>
            <person name="Choi D."/>
        </authorList>
    </citation>
    <scope>NUCLEOTIDE SEQUENCE [LARGE SCALE GENOMIC DNA]</scope>
    <source>
        <strain evidence="4">cv. PBC81</strain>
    </source>
</reference>
<keyword evidence="2" id="KW-0813">Transport</keyword>
<evidence type="ECO:0000313" key="3">
    <source>
        <dbReference type="EMBL" id="PHT27609.1"/>
    </source>
</evidence>
<sequence>MKMFGHIEFLLTTPVQEEFISSKLKCRHACNLINSSTKQFVISLETDEIRVVEDRGDQVELARFMKDTVKNELRRCYEEVQELLHSASGPKLALLIDRKVLMGEVLSMDQILVETDKEVTSWVRKGPWRITLSIGDGANDVSMIQDAQVSVGRQCTKICKVYLHLVFCVQTSTVCTVDSLVKGYYDDLFQSPYNVIYTALSIIILGLFEKRCYGDCDSMITAPELLELNIVFKNEQQIIVN</sequence>
<dbReference type="PANTHER" id="PTHR24092">
    <property type="entry name" value="PROBABLE PHOSPHOLIPID-TRANSPORTING ATPASE"/>
    <property type="match status" value="1"/>
</dbReference>
<dbReference type="PANTHER" id="PTHR24092:SF180">
    <property type="entry name" value="PHOSPHOLIPID-TRANSPORTING ATPASE DNF1-RELATED"/>
    <property type="match status" value="1"/>
</dbReference>
<name>A0A2G2V3S5_CAPBA</name>
<protein>
    <submittedName>
        <fullName evidence="3">Uncharacterized protein</fullName>
    </submittedName>
</protein>
<dbReference type="GO" id="GO:0140326">
    <property type="term" value="F:ATPase-coupled intramembrane lipid transporter activity"/>
    <property type="evidence" value="ECO:0007669"/>
    <property type="project" value="TreeGrafter"/>
</dbReference>
<proteinExistence type="predicted"/>
<dbReference type="STRING" id="33114.A0A2G2V3S5"/>
<dbReference type="GO" id="GO:0048194">
    <property type="term" value="P:Golgi vesicle budding"/>
    <property type="evidence" value="ECO:0007669"/>
    <property type="project" value="TreeGrafter"/>
</dbReference>
<dbReference type="AlphaFoldDB" id="A0A2G2V3S5"/>
<reference evidence="4" key="2">
    <citation type="journal article" date="2017" name="J. Anim. Genet.">
        <title>Multiple reference genome sequences of hot pepper reveal the massive evolution of plant disease resistance genes by retroduplication.</title>
        <authorList>
            <person name="Kim S."/>
            <person name="Park J."/>
            <person name="Yeom S.-I."/>
            <person name="Kim Y.-M."/>
            <person name="Seo E."/>
            <person name="Kim K.-T."/>
            <person name="Kim M.-S."/>
            <person name="Lee J.M."/>
            <person name="Cheong K."/>
            <person name="Shin H.-S."/>
            <person name="Kim S.-B."/>
            <person name="Han K."/>
            <person name="Lee J."/>
            <person name="Park M."/>
            <person name="Lee H.-A."/>
            <person name="Lee H.-Y."/>
            <person name="Lee Y."/>
            <person name="Oh S."/>
            <person name="Lee J.H."/>
            <person name="Choi E."/>
            <person name="Choi E."/>
            <person name="Lee S.E."/>
            <person name="Jeon J."/>
            <person name="Kim H."/>
            <person name="Choi G."/>
            <person name="Song H."/>
            <person name="Lee J."/>
            <person name="Lee S.-C."/>
            <person name="Kwon J.-K."/>
            <person name="Lee H.-Y."/>
            <person name="Koo N."/>
            <person name="Hong Y."/>
            <person name="Kim R.W."/>
            <person name="Kang W.-H."/>
            <person name="Huh J.H."/>
            <person name="Kang B.-C."/>
            <person name="Yang T.-J."/>
            <person name="Lee Y.-H."/>
            <person name="Bennetzen J.L."/>
            <person name="Choi D."/>
        </authorList>
    </citation>
    <scope>NUCLEOTIDE SEQUENCE [LARGE SCALE GENOMIC DNA]</scope>
    <source>
        <strain evidence="4">cv. PBC81</strain>
    </source>
</reference>
<dbReference type="InterPro" id="IPR036412">
    <property type="entry name" value="HAD-like_sf"/>
</dbReference>
<dbReference type="SUPFAM" id="SSF56784">
    <property type="entry name" value="HAD-like"/>
    <property type="match status" value="1"/>
</dbReference>
<evidence type="ECO:0000313" key="4">
    <source>
        <dbReference type="Proteomes" id="UP000224567"/>
    </source>
</evidence>
<dbReference type="GO" id="GO:0005886">
    <property type="term" value="C:plasma membrane"/>
    <property type="evidence" value="ECO:0007669"/>
    <property type="project" value="TreeGrafter"/>
</dbReference>
<dbReference type="Proteomes" id="UP000224567">
    <property type="component" value="Unassembled WGS sequence"/>
</dbReference>